<keyword evidence="3 6" id="KW-0479">Metal-binding</keyword>
<dbReference type="SUPFAM" id="SSF46626">
    <property type="entry name" value="Cytochrome c"/>
    <property type="match status" value="1"/>
</dbReference>
<evidence type="ECO:0000256" key="4">
    <source>
        <dbReference type="ARBA" id="ARBA00022982"/>
    </source>
</evidence>
<evidence type="ECO:0000313" key="9">
    <source>
        <dbReference type="Proteomes" id="UP001069802"/>
    </source>
</evidence>
<dbReference type="PROSITE" id="PS51007">
    <property type="entry name" value="CYTC"/>
    <property type="match status" value="1"/>
</dbReference>
<evidence type="ECO:0000256" key="3">
    <source>
        <dbReference type="ARBA" id="ARBA00022723"/>
    </source>
</evidence>
<sequence length="180" mass="18928">MSLENNKIFASVLTAGILLMASGFAAKSLYHPKDLEENAFKIEVSDSGVEVASAGAEEPSIEPISALLATADVAAGESGFKKCASCHTIESGGSNKVGPALWDIVGRGRAAVDGFSYSDALQGMSSEAWDYEALNEFLAKPKDYAPGTKMGFAGLKKVEDRANLIAYMRMQSDSPAALPQ</sequence>
<evidence type="ECO:0000256" key="2">
    <source>
        <dbReference type="ARBA" id="ARBA00022617"/>
    </source>
</evidence>
<keyword evidence="1" id="KW-0813">Transport</keyword>
<dbReference type="InterPro" id="IPR009056">
    <property type="entry name" value="Cyt_c-like_dom"/>
</dbReference>
<dbReference type="Proteomes" id="UP001069802">
    <property type="component" value="Unassembled WGS sequence"/>
</dbReference>
<protein>
    <submittedName>
        <fullName evidence="8">Cytochrome c family protein</fullName>
    </submittedName>
</protein>
<proteinExistence type="predicted"/>
<keyword evidence="4" id="KW-0249">Electron transport</keyword>
<organism evidence="8 9">
    <name type="scientific">Kiloniella laminariae</name>
    <dbReference type="NCBI Taxonomy" id="454162"/>
    <lineage>
        <taxon>Bacteria</taxon>
        <taxon>Pseudomonadati</taxon>
        <taxon>Pseudomonadota</taxon>
        <taxon>Alphaproteobacteria</taxon>
        <taxon>Rhodospirillales</taxon>
        <taxon>Kiloniellaceae</taxon>
        <taxon>Kiloniella</taxon>
    </lineage>
</organism>
<evidence type="ECO:0000313" key="8">
    <source>
        <dbReference type="EMBL" id="MCZ4281580.1"/>
    </source>
</evidence>
<dbReference type="EMBL" id="JAPWGY010000004">
    <property type="protein sequence ID" value="MCZ4281580.1"/>
    <property type="molecule type" value="Genomic_DNA"/>
</dbReference>
<dbReference type="InterPro" id="IPR002327">
    <property type="entry name" value="Cyt_c_1A/1B"/>
</dbReference>
<dbReference type="PRINTS" id="PR00604">
    <property type="entry name" value="CYTCHRMECIAB"/>
</dbReference>
<keyword evidence="5 6" id="KW-0408">Iron</keyword>
<dbReference type="InterPro" id="IPR036909">
    <property type="entry name" value="Cyt_c-like_dom_sf"/>
</dbReference>
<evidence type="ECO:0000256" key="5">
    <source>
        <dbReference type="ARBA" id="ARBA00023004"/>
    </source>
</evidence>
<evidence type="ECO:0000256" key="6">
    <source>
        <dbReference type="PROSITE-ProRule" id="PRU00433"/>
    </source>
</evidence>
<dbReference type="Pfam" id="PF00034">
    <property type="entry name" value="Cytochrom_C"/>
    <property type="match status" value="1"/>
</dbReference>
<name>A0ABT4LKU3_9PROT</name>
<keyword evidence="9" id="KW-1185">Reference proteome</keyword>
<evidence type="ECO:0000256" key="1">
    <source>
        <dbReference type="ARBA" id="ARBA00022448"/>
    </source>
</evidence>
<evidence type="ECO:0000259" key="7">
    <source>
        <dbReference type="PROSITE" id="PS51007"/>
    </source>
</evidence>
<accession>A0ABT4LKU3</accession>
<keyword evidence="2 6" id="KW-0349">Heme</keyword>
<dbReference type="PANTHER" id="PTHR11961">
    <property type="entry name" value="CYTOCHROME C"/>
    <property type="match status" value="1"/>
</dbReference>
<feature type="domain" description="Cytochrome c" evidence="7">
    <location>
        <begin position="71"/>
        <end position="172"/>
    </location>
</feature>
<reference evidence="8" key="1">
    <citation type="submission" date="2022-12" db="EMBL/GenBank/DDBJ databases">
        <title>Bacterial isolates from different developmental stages of Nematostella vectensis.</title>
        <authorList>
            <person name="Fraune S."/>
        </authorList>
    </citation>
    <scope>NUCLEOTIDE SEQUENCE</scope>
    <source>
        <strain evidence="8">G21630-S1</strain>
    </source>
</reference>
<comment type="caution">
    <text evidence="8">The sequence shown here is derived from an EMBL/GenBank/DDBJ whole genome shotgun (WGS) entry which is preliminary data.</text>
</comment>
<dbReference type="Gene3D" id="1.10.760.10">
    <property type="entry name" value="Cytochrome c-like domain"/>
    <property type="match status" value="1"/>
</dbReference>
<dbReference type="RefSeq" id="WP_269423747.1">
    <property type="nucleotide sequence ID" value="NZ_JAPWGY010000004.1"/>
</dbReference>
<gene>
    <name evidence="8" type="ORF">O4H49_12380</name>
</gene>